<proteinExistence type="predicted"/>
<evidence type="ECO:0000256" key="3">
    <source>
        <dbReference type="ARBA" id="ARBA00022840"/>
    </source>
</evidence>
<dbReference type="Proteomes" id="UP000229681">
    <property type="component" value="Unassembled WGS sequence"/>
</dbReference>
<dbReference type="Pfam" id="PF12399">
    <property type="entry name" value="BCA_ABC_TP_C"/>
    <property type="match status" value="1"/>
</dbReference>
<name>A0A2M8PI26_9CHLR</name>
<dbReference type="SMART" id="SM00382">
    <property type="entry name" value="AAA"/>
    <property type="match status" value="1"/>
</dbReference>
<keyword evidence="2" id="KW-0547">Nucleotide-binding</keyword>
<dbReference type="GO" id="GO:0005886">
    <property type="term" value="C:plasma membrane"/>
    <property type="evidence" value="ECO:0007669"/>
    <property type="project" value="TreeGrafter"/>
</dbReference>
<dbReference type="InterPro" id="IPR032823">
    <property type="entry name" value="BCA_ABC_TP_C"/>
</dbReference>
<feature type="domain" description="ABC transporter" evidence="4">
    <location>
        <begin position="6"/>
        <end position="249"/>
    </location>
</feature>
<dbReference type="FunFam" id="3.40.50.300:FF:000421">
    <property type="entry name" value="Branched-chain amino acid ABC transporter ATP-binding protein"/>
    <property type="match status" value="1"/>
</dbReference>
<keyword evidence="1" id="KW-0813">Transport</keyword>
<protein>
    <submittedName>
        <fullName evidence="5">ABC transporter ATP-binding protein</fullName>
    </submittedName>
</protein>
<evidence type="ECO:0000313" key="5">
    <source>
        <dbReference type="EMBL" id="PJF37203.1"/>
    </source>
</evidence>
<gene>
    <name evidence="5" type="ORF">CUN49_01450</name>
</gene>
<dbReference type="InterPro" id="IPR003593">
    <property type="entry name" value="AAA+_ATPase"/>
</dbReference>
<dbReference type="InterPro" id="IPR003439">
    <property type="entry name" value="ABC_transporter-like_ATP-bd"/>
</dbReference>
<dbReference type="Pfam" id="PF00005">
    <property type="entry name" value="ABC_tran"/>
    <property type="match status" value="1"/>
</dbReference>
<dbReference type="GO" id="GO:0016887">
    <property type="term" value="F:ATP hydrolysis activity"/>
    <property type="evidence" value="ECO:0007669"/>
    <property type="project" value="InterPro"/>
</dbReference>
<dbReference type="InterPro" id="IPR027417">
    <property type="entry name" value="P-loop_NTPase"/>
</dbReference>
<evidence type="ECO:0000256" key="1">
    <source>
        <dbReference type="ARBA" id="ARBA00022448"/>
    </source>
</evidence>
<dbReference type="InterPro" id="IPR051120">
    <property type="entry name" value="ABC_AA/LPS_Transport"/>
</dbReference>
<dbReference type="EMBL" id="PGTM01000010">
    <property type="protein sequence ID" value="PJF37203.1"/>
    <property type="molecule type" value="Genomic_DNA"/>
</dbReference>
<keyword evidence="3 5" id="KW-0067">ATP-binding</keyword>
<dbReference type="CDD" id="cd03219">
    <property type="entry name" value="ABC_Mj1267_LivG_branched"/>
    <property type="match status" value="1"/>
</dbReference>
<dbReference type="PROSITE" id="PS50893">
    <property type="entry name" value="ABC_TRANSPORTER_2"/>
    <property type="match status" value="1"/>
</dbReference>
<dbReference type="Gene3D" id="3.40.50.300">
    <property type="entry name" value="P-loop containing nucleotide triphosphate hydrolases"/>
    <property type="match status" value="1"/>
</dbReference>
<dbReference type="SUPFAM" id="SSF52540">
    <property type="entry name" value="P-loop containing nucleoside triphosphate hydrolases"/>
    <property type="match status" value="1"/>
</dbReference>
<dbReference type="GO" id="GO:0005524">
    <property type="term" value="F:ATP binding"/>
    <property type="evidence" value="ECO:0007669"/>
    <property type="project" value="UniProtKB-KW"/>
</dbReference>
<sequence>MAEAILECRNLRKEFGGLVAVNDVSLRVERGRVHSIIGPNGAGKTTLMNLISGIYKPTRGEVLFKGQPITHLPLHRRAHLGIGRSFQITNIFPNLTVLENVRLAVQARSKVNFNMLRRAYSYTDFIAEAMHAIHQVGLTPVASTLASALPHGGKRKLELAILLAGAPELLILDEPTAGVASEQVREMIENLSHIRAQGDRTIIIVEHNMNLVMNVSDYITVMHLGSVLAEGTPAEIAANKAVQSAYLGELYSDVMDKAAGGAHE</sequence>
<evidence type="ECO:0000256" key="2">
    <source>
        <dbReference type="ARBA" id="ARBA00022741"/>
    </source>
</evidence>
<evidence type="ECO:0000313" key="6">
    <source>
        <dbReference type="Proteomes" id="UP000229681"/>
    </source>
</evidence>
<comment type="caution">
    <text evidence="5">The sequence shown here is derived from an EMBL/GenBank/DDBJ whole genome shotgun (WGS) entry which is preliminary data.</text>
</comment>
<reference evidence="5 6" key="1">
    <citation type="submission" date="2017-11" db="EMBL/GenBank/DDBJ databases">
        <title>Evolution of Phototrophy in the Chloroflexi Phylum Driven by Horizontal Gene Transfer.</title>
        <authorList>
            <person name="Ward L.M."/>
            <person name="Hemp J."/>
            <person name="Shih P.M."/>
            <person name="Mcglynn S.E."/>
            <person name="Fischer W."/>
        </authorList>
    </citation>
    <scope>NUCLEOTIDE SEQUENCE [LARGE SCALE GENOMIC DNA]</scope>
    <source>
        <strain evidence="5">JP3_13</strain>
    </source>
</reference>
<dbReference type="PANTHER" id="PTHR45772:SF3">
    <property type="entry name" value="ABC TRANSPORTER ATP-BINDING PROTEIN"/>
    <property type="match status" value="1"/>
</dbReference>
<accession>A0A2M8PI26</accession>
<organism evidence="5 6">
    <name type="scientific">Candidatus Thermofonsia Clade 1 bacterium</name>
    <dbReference type="NCBI Taxonomy" id="2364210"/>
    <lineage>
        <taxon>Bacteria</taxon>
        <taxon>Bacillati</taxon>
        <taxon>Chloroflexota</taxon>
        <taxon>Candidatus Thermofontia</taxon>
        <taxon>Candidatus Thermofonsia Clade 1</taxon>
    </lineage>
</organism>
<evidence type="ECO:0000259" key="4">
    <source>
        <dbReference type="PROSITE" id="PS50893"/>
    </source>
</evidence>
<dbReference type="AlphaFoldDB" id="A0A2M8PI26"/>
<dbReference type="PANTHER" id="PTHR45772">
    <property type="entry name" value="CONSERVED COMPONENT OF ABC TRANSPORTER FOR NATURAL AMINO ACIDS-RELATED"/>
    <property type="match status" value="1"/>
</dbReference>